<sequence length="62" mass="6777">MTNFMLLGTGIFEPAKTRSTDSGNPSTASQQWARVLTDYPVRYWLAGEVRNPCQSSGPLLGT</sequence>
<evidence type="ECO:0000256" key="1">
    <source>
        <dbReference type="SAM" id="MobiDB-lite"/>
    </source>
</evidence>
<accession>A0A382PKV9</accession>
<feature type="region of interest" description="Disordered" evidence="1">
    <location>
        <begin position="1"/>
        <end position="30"/>
    </location>
</feature>
<feature type="compositionally biased region" description="Polar residues" evidence="1">
    <location>
        <begin position="20"/>
        <end position="30"/>
    </location>
</feature>
<protein>
    <submittedName>
        <fullName evidence="2">Uncharacterized protein</fullName>
    </submittedName>
</protein>
<gene>
    <name evidence="2" type="ORF">METZ01_LOCUS325466</name>
</gene>
<organism evidence="2">
    <name type="scientific">marine metagenome</name>
    <dbReference type="NCBI Taxonomy" id="408172"/>
    <lineage>
        <taxon>unclassified sequences</taxon>
        <taxon>metagenomes</taxon>
        <taxon>ecological metagenomes</taxon>
    </lineage>
</organism>
<dbReference type="EMBL" id="UINC01107325">
    <property type="protein sequence ID" value="SVC72612.1"/>
    <property type="molecule type" value="Genomic_DNA"/>
</dbReference>
<evidence type="ECO:0000313" key="2">
    <source>
        <dbReference type="EMBL" id="SVC72612.1"/>
    </source>
</evidence>
<proteinExistence type="predicted"/>
<reference evidence="2" key="1">
    <citation type="submission" date="2018-05" db="EMBL/GenBank/DDBJ databases">
        <authorList>
            <person name="Lanie J.A."/>
            <person name="Ng W.-L."/>
            <person name="Kazmierczak K.M."/>
            <person name="Andrzejewski T.M."/>
            <person name="Davidsen T.M."/>
            <person name="Wayne K.J."/>
            <person name="Tettelin H."/>
            <person name="Glass J.I."/>
            <person name="Rusch D."/>
            <person name="Podicherti R."/>
            <person name="Tsui H.-C.T."/>
            <person name="Winkler M.E."/>
        </authorList>
    </citation>
    <scope>NUCLEOTIDE SEQUENCE</scope>
</reference>
<dbReference type="AlphaFoldDB" id="A0A382PKV9"/>
<name>A0A382PKV9_9ZZZZ</name>